<dbReference type="GeneID" id="68117522"/>
<dbReference type="InterPro" id="IPR011992">
    <property type="entry name" value="EF-hand-dom_pair"/>
</dbReference>
<dbReference type="PROSITE" id="PS50222">
    <property type="entry name" value="EF_HAND_2"/>
    <property type="match status" value="3"/>
</dbReference>
<dbReference type="VEuPathDB" id="AmoebaDB:NfTy_011180"/>
<dbReference type="InterPro" id="IPR018247">
    <property type="entry name" value="EF_Hand_1_Ca_BS"/>
</dbReference>
<dbReference type="VEuPathDB" id="AmoebaDB:FDP41_010307"/>
<dbReference type="PROSITE" id="PS00018">
    <property type="entry name" value="EF_HAND_1"/>
    <property type="match status" value="2"/>
</dbReference>
<feature type="compositionally biased region" description="Basic and acidic residues" evidence="4">
    <location>
        <begin position="1"/>
        <end position="11"/>
    </location>
</feature>
<dbReference type="Pfam" id="PF00036">
    <property type="entry name" value="EF-hand_1"/>
    <property type="match status" value="1"/>
</dbReference>
<dbReference type="EMBL" id="VFQX01000006">
    <property type="protein sequence ID" value="KAF0983242.1"/>
    <property type="molecule type" value="Genomic_DNA"/>
</dbReference>
<keyword evidence="1" id="KW-0479">Metal-binding</keyword>
<dbReference type="InterPro" id="IPR050230">
    <property type="entry name" value="CALM/Myosin/TropC-like"/>
</dbReference>
<dbReference type="CDD" id="cd00051">
    <property type="entry name" value="EFh"/>
    <property type="match status" value="1"/>
</dbReference>
<dbReference type="RefSeq" id="XP_044567955.1">
    <property type="nucleotide sequence ID" value="XM_044700591.1"/>
</dbReference>
<keyword evidence="3" id="KW-0106">Calcium</keyword>
<feature type="domain" description="EF-hand" evidence="5">
    <location>
        <begin position="113"/>
        <end position="148"/>
    </location>
</feature>
<evidence type="ECO:0000259" key="5">
    <source>
        <dbReference type="PROSITE" id="PS50222"/>
    </source>
</evidence>
<dbReference type="PANTHER" id="PTHR23048:SF48">
    <property type="entry name" value="CENTRIN 3"/>
    <property type="match status" value="1"/>
</dbReference>
<feature type="compositionally biased region" description="Polar residues" evidence="4">
    <location>
        <begin position="14"/>
        <end position="24"/>
    </location>
</feature>
<evidence type="ECO:0000313" key="7">
    <source>
        <dbReference type="Proteomes" id="UP000444721"/>
    </source>
</evidence>
<dbReference type="GO" id="GO:0016460">
    <property type="term" value="C:myosin II complex"/>
    <property type="evidence" value="ECO:0007669"/>
    <property type="project" value="TreeGrafter"/>
</dbReference>
<proteinExistence type="predicted"/>
<dbReference type="SMART" id="SM00054">
    <property type="entry name" value="EFh"/>
    <property type="match status" value="3"/>
</dbReference>
<feature type="domain" description="EF-hand" evidence="5">
    <location>
        <begin position="34"/>
        <end position="69"/>
    </location>
</feature>
<reference evidence="6 7" key="1">
    <citation type="journal article" date="2019" name="Sci. Rep.">
        <title>Nanopore sequencing improves the draft genome of the human pathogenic amoeba Naegleria fowleri.</title>
        <authorList>
            <person name="Liechti N."/>
            <person name="Schurch N."/>
            <person name="Bruggmann R."/>
            <person name="Wittwer M."/>
        </authorList>
    </citation>
    <scope>NUCLEOTIDE SEQUENCE [LARGE SCALE GENOMIC DNA]</scope>
    <source>
        <strain evidence="6 7">ATCC 30894</strain>
    </source>
</reference>
<gene>
    <name evidence="6" type="ORF">FDP41_010307</name>
</gene>
<accession>A0A6A5C8I2</accession>
<organism evidence="6 7">
    <name type="scientific">Naegleria fowleri</name>
    <name type="common">Brain eating amoeba</name>
    <dbReference type="NCBI Taxonomy" id="5763"/>
    <lineage>
        <taxon>Eukaryota</taxon>
        <taxon>Discoba</taxon>
        <taxon>Heterolobosea</taxon>
        <taxon>Tetramitia</taxon>
        <taxon>Eutetramitia</taxon>
        <taxon>Vahlkampfiidae</taxon>
        <taxon>Naegleria</taxon>
    </lineage>
</organism>
<keyword evidence="2" id="KW-0677">Repeat</keyword>
<dbReference type="PANTHER" id="PTHR23048">
    <property type="entry name" value="MYOSIN LIGHT CHAIN 1, 3"/>
    <property type="match status" value="1"/>
</dbReference>
<evidence type="ECO:0000256" key="4">
    <source>
        <dbReference type="SAM" id="MobiDB-lite"/>
    </source>
</evidence>
<name>A0A6A5C8I2_NAEFO</name>
<evidence type="ECO:0000256" key="1">
    <source>
        <dbReference type="ARBA" id="ARBA00022723"/>
    </source>
</evidence>
<dbReference type="GO" id="GO:0005509">
    <property type="term" value="F:calcium ion binding"/>
    <property type="evidence" value="ECO:0007669"/>
    <property type="project" value="InterPro"/>
</dbReference>
<dbReference type="Pfam" id="PF13499">
    <property type="entry name" value="EF-hand_7"/>
    <property type="match status" value="1"/>
</dbReference>
<dbReference type="VEuPathDB" id="AmoebaDB:NF0130050"/>
<dbReference type="Proteomes" id="UP000444721">
    <property type="component" value="Unassembled WGS sequence"/>
</dbReference>
<dbReference type="Gene3D" id="1.10.238.10">
    <property type="entry name" value="EF-hand"/>
    <property type="match status" value="2"/>
</dbReference>
<protein>
    <recommendedName>
        <fullName evidence="5">EF-hand domain-containing protein</fullName>
    </recommendedName>
</protein>
<keyword evidence="7" id="KW-1185">Reference proteome</keyword>
<dbReference type="InterPro" id="IPR002048">
    <property type="entry name" value="EF_hand_dom"/>
</dbReference>
<feature type="domain" description="EF-hand" evidence="5">
    <location>
        <begin position="149"/>
        <end position="184"/>
    </location>
</feature>
<dbReference type="FunFam" id="1.10.238.10:FF:000077">
    <property type="entry name" value="Centrin 1"/>
    <property type="match status" value="1"/>
</dbReference>
<comment type="caution">
    <text evidence="6">The sequence shown here is derived from an EMBL/GenBank/DDBJ whole genome shotgun (WGS) entry which is preliminary data.</text>
</comment>
<evidence type="ECO:0000256" key="3">
    <source>
        <dbReference type="ARBA" id="ARBA00022837"/>
    </source>
</evidence>
<dbReference type="OMA" id="EFFMIMK"/>
<sequence length="184" mass="21329">MSSLRKTDYLRKASPTTSLPSKSSIGKRMKLSDEQKQEIKEAFELFDTDKDGYLDAHEFKVAMRALGFDIKKEEVLRLMRENLDERPLDDSHPMMIRSDAFLQVMTEKILERDPLDEIKKAFKLFDEDGNGKISLKNLKKIAREIGESMSEEELQAMIDEFDLDRDGEINENEFIAIMSNNDDL</sequence>
<evidence type="ECO:0000313" key="6">
    <source>
        <dbReference type="EMBL" id="KAF0983242.1"/>
    </source>
</evidence>
<feature type="region of interest" description="Disordered" evidence="4">
    <location>
        <begin position="1"/>
        <end position="33"/>
    </location>
</feature>
<dbReference type="SUPFAM" id="SSF47473">
    <property type="entry name" value="EF-hand"/>
    <property type="match status" value="1"/>
</dbReference>
<dbReference type="AlphaFoldDB" id="A0A6A5C8I2"/>
<evidence type="ECO:0000256" key="2">
    <source>
        <dbReference type="ARBA" id="ARBA00022737"/>
    </source>
</evidence>
<dbReference type="OrthoDB" id="26525at2759"/>